<feature type="region of interest" description="Disordered" evidence="1">
    <location>
        <begin position="90"/>
        <end position="128"/>
    </location>
</feature>
<organism evidence="3 4">
    <name type="scientific">Actinoallomurus oryzae</name>
    <dbReference type="NCBI Taxonomy" id="502180"/>
    <lineage>
        <taxon>Bacteria</taxon>
        <taxon>Bacillati</taxon>
        <taxon>Actinomycetota</taxon>
        <taxon>Actinomycetes</taxon>
        <taxon>Streptosporangiales</taxon>
        <taxon>Thermomonosporaceae</taxon>
        <taxon>Actinoallomurus</taxon>
    </lineage>
</organism>
<dbReference type="Pfam" id="PF20254">
    <property type="entry name" value="DMFA2_C"/>
    <property type="match status" value="1"/>
</dbReference>
<name>A0ABP8QM80_9ACTN</name>
<keyword evidence="4" id="KW-1185">Reference proteome</keyword>
<feature type="compositionally biased region" description="Basic and acidic residues" evidence="1">
    <location>
        <begin position="217"/>
        <end position="227"/>
    </location>
</feature>
<dbReference type="InterPro" id="IPR046540">
    <property type="entry name" value="DMFA2_C"/>
</dbReference>
<protein>
    <recommendedName>
        <fullName evidence="2">N,N-dimethylformamidase beta subunit-like C-terminal domain-containing protein</fullName>
    </recommendedName>
</protein>
<dbReference type="Proteomes" id="UP001500503">
    <property type="component" value="Unassembled WGS sequence"/>
</dbReference>
<feature type="compositionally biased region" description="Basic and acidic residues" evidence="1">
    <location>
        <begin position="90"/>
        <end position="99"/>
    </location>
</feature>
<feature type="domain" description="N,N-dimethylformamidase beta subunit-like C-terminal" evidence="2">
    <location>
        <begin position="14"/>
        <end position="176"/>
    </location>
</feature>
<reference evidence="4" key="1">
    <citation type="journal article" date="2019" name="Int. J. Syst. Evol. Microbiol.">
        <title>The Global Catalogue of Microorganisms (GCM) 10K type strain sequencing project: providing services to taxonomists for standard genome sequencing and annotation.</title>
        <authorList>
            <consortium name="The Broad Institute Genomics Platform"/>
            <consortium name="The Broad Institute Genome Sequencing Center for Infectious Disease"/>
            <person name="Wu L."/>
            <person name="Ma J."/>
        </authorList>
    </citation>
    <scope>NUCLEOTIDE SEQUENCE [LARGE SCALE GENOMIC DNA]</scope>
    <source>
        <strain evidence="4">JCM 17933</strain>
    </source>
</reference>
<feature type="compositionally biased region" description="Gly residues" evidence="1">
    <location>
        <begin position="206"/>
        <end position="216"/>
    </location>
</feature>
<accession>A0ABP8QM80</accession>
<gene>
    <name evidence="3" type="ORF">GCM10023191_063170</name>
</gene>
<evidence type="ECO:0000313" key="4">
    <source>
        <dbReference type="Proteomes" id="UP001500503"/>
    </source>
</evidence>
<dbReference type="EMBL" id="BAABHF010000039">
    <property type="protein sequence ID" value="GAA4506291.1"/>
    <property type="molecule type" value="Genomic_DNA"/>
</dbReference>
<evidence type="ECO:0000259" key="2">
    <source>
        <dbReference type="Pfam" id="PF20254"/>
    </source>
</evidence>
<dbReference type="RefSeq" id="WP_345470049.1">
    <property type="nucleotide sequence ID" value="NZ_BAABHF010000039.1"/>
</dbReference>
<evidence type="ECO:0000313" key="3">
    <source>
        <dbReference type="EMBL" id="GAA4506291.1"/>
    </source>
</evidence>
<proteinExistence type="predicted"/>
<comment type="caution">
    <text evidence="3">The sequence shown here is derived from an EMBL/GenBank/DDBJ whole genome shotgun (WGS) entry which is preliminary data.</text>
</comment>
<feature type="region of interest" description="Disordered" evidence="1">
    <location>
        <begin position="194"/>
        <end position="227"/>
    </location>
</feature>
<sequence>MHNPKPAFAWSPKGWPSERAYAVPDAEEVWCYTDRFSSFPGETVAFHLSASVHFFVVKAAPARRPRGAIVLTTSTMLAYNDWGGANHYRGLGDDPREDAGSPLSSTRRPIARGMIRKPAGVPREANHLTLPMNGAPRYASYEWARLNGYSRHHADAFWATYERPFVQWAERHGYEQAERRSDDAVLLPAARARPGRRPVTADGHHGLGGQVGGAPGGHHDRPERPRRHLQPDYVHEGEMRGAGMIAAFTRGRGEVFNGGSTEWAHALSVGDPFVDRIVRNALDRFLTREIGAPHEHQ</sequence>
<evidence type="ECO:0000256" key="1">
    <source>
        <dbReference type="SAM" id="MobiDB-lite"/>
    </source>
</evidence>